<evidence type="ECO:0000313" key="4">
    <source>
        <dbReference type="Proteomes" id="UP001596378"/>
    </source>
</evidence>
<feature type="transmembrane region" description="Helical" evidence="1">
    <location>
        <begin position="142"/>
        <end position="159"/>
    </location>
</feature>
<dbReference type="EMBL" id="JBHTAI010000013">
    <property type="protein sequence ID" value="MFC7150885.1"/>
    <property type="molecule type" value="Genomic_DNA"/>
</dbReference>
<accession>A0ABW2FG11</accession>
<evidence type="ECO:0000259" key="2">
    <source>
        <dbReference type="Pfam" id="PF01478"/>
    </source>
</evidence>
<keyword evidence="4" id="KW-1185">Reference proteome</keyword>
<feature type="domain" description="Prepilin type IV endopeptidase peptidase" evidence="2">
    <location>
        <begin position="8"/>
        <end position="109"/>
    </location>
</feature>
<keyword evidence="1" id="KW-0812">Transmembrane</keyword>
<proteinExistence type="predicted"/>
<dbReference type="Proteomes" id="UP001596378">
    <property type="component" value="Unassembled WGS sequence"/>
</dbReference>
<sequence length="161" mass="16951">MTWWEWLVVGALLGAACWTDLRRMRIPNGLNLIFAAGGLTYHGLSHGSQGLAWACLGALCGIVPLYAMNRLGGIGGGDVKWFGAFGTWAGPSLAFELLIVSVLIGGAIACVVLALRAPGLRSLGRKLRWPWGDHPAAGGRKIAFPFMLAVAPGFLILLGKG</sequence>
<dbReference type="Pfam" id="PF01478">
    <property type="entry name" value="Peptidase_A24"/>
    <property type="match status" value="1"/>
</dbReference>
<organism evidence="3 4">
    <name type="scientific">Cohnella cellulosilytica</name>
    <dbReference type="NCBI Taxonomy" id="986710"/>
    <lineage>
        <taxon>Bacteria</taxon>
        <taxon>Bacillati</taxon>
        <taxon>Bacillota</taxon>
        <taxon>Bacilli</taxon>
        <taxon>Bacillales</taxon>
        <taxon>Paenibacillaceae</taxon>
        <taxon>Cohnella</taxon>
    </lineage>
</organism>
<reference evidence="4" key="1">
    <citation type="journal article" date="2019" name="Int. J. Syst. Evol. Microbiol.">
        <title>The Global Catalogue of Microorganisms (GCM) 10K type strain sequencing project: providing services to taxonomists for standard genome sequencing and annotation.</title>
        <authorList>
            <consortium name="The Broad Institute Genomics Platform"/>
            <consortium name="The Broad Institute Genome Sequencing Center for Infectious Disease"/>
            <person name="Wu L."/>
            <person name="Ma J."/>
        </authorList>
    </citation>
    <scope>NUCLEOTIDE SEQUENCE [LARGE SCALE GENOMIC DNA]</scope>
    <source>
        <strain evidence="4">KCTC 12907</strain>
    </source>
</reference>
<dbReference type="Gene3D" id="1.20.120.1220">
    <property type="match status" value="1"/>
</dbReference>
<evidence type="ECO:0000313" key="3">
    <source>
        <dbReference type="EMBL" id="MFC7150885.1"/>
    </source>
</evidence>
<evidence type="ECO:0000256" key="1">
    <source>
        <dbReference type="SAM" id="Phobius"/>
    </source>
</evidence>
<keyword evidence="1" id="KW-0472">Membrane</keyword>
<name>A0ABW2FG11_9BACL</name>
<keyword evidence="1" id="KW-1133">Transmembrane helix</keyword>
<feature type="transmembrane region" description="Helical" evidence="1">
    <location>
        <begin position="93"/>
        <end position="115"/>
    </location>
</feature>
<gene>
    <name evidence="3" type="ORF">ACFQMJ_20310</name>
</gene>
<dbReference type="RefSeq" id="WP_378053533.1">
    <property type="nucleotide sequence ID" value="NZ_JBHMDN010000078.1"/>
</dbReference>
<dbReference type="InterPro" id="IPR000045">
    <property type="entry name" value="Prepilin_IV_endopep_pep"/>
</dbReference>
<feature type="transmembrane region" description="Helical" evidence="1">
    <location>
        <begin position="50"/>
        <end position="72"/>
    </location>
</feature>
<protein>
    <submittedName>
        <fullName evidence="3">Prepilin peptidase</fullName>
    </submittedName>
</protein>
<comment type="caution">
    <text evidence="3">The sequence shown here is derived from an EMBL/GenBank/DDBJ whole genome shotgun (WGS) entry which is preliminary data.</text>
</comment>